<feature type="transmembrane region" description="Helical" evidence="9">
    <location>
        <begin position="134"/>
        <end position="156"/>
    </location>
</feature>
<reference evidence="10" key="1">
    <citation type="submission" date="2022-06" db="EMBL/GenBank/DDBJ databases">
        <authorList>
            <person name="Shang L."/>
        </authorList>
    </citation>
    <scope>NUCLEOTIDE SEQUENCE</scope>
</reference>
<feature type="transmembrane region" description="Helical" evidence="9">
    <location>
        <begin position="39"/>
        <end position="61"/>
    </location>
</feature>
<keyword evidence="3 9" id="KW-0812">Transmembrane</keyword>
<evidence type="ECO:0000256" key="1">
    <source>
        <dbReference type="ARBA" id="ARBA00004141"/>
    </source>
</evidence>
<organism evidence="10">
    <name type="scientific">Grapholita molesta</name>
    <name type="common">Oriental fruit moth</name>
    <name type="synonym">Cydia molesta</name>
    <dbReference type="NCBI Taxonomy" id="192188"/>
    <lineage>
        <taxon>Eukaryota</taxon>
        <taxon>Metazoa</taxon>
        <taxon>Ecdysozoa</taxon>
        <taxon>Arthropoda</taxon>
        <taxon>Hexapoda</taxon>
        <taxon>Insecta</taxon>
        <taxon>Pterygota</taxon>
        <taxon>Neoptera</taxon>
        <taxon>Endopterygota</taxon>
        <taxon>Lepidoptera</taxon>
        <taxon>Glossata</taxon>
        <taxon>Ditrysia</taxon>
        <taxon>Tortricoidea</taxon>
        <taxon>Tortricidae</taxon>
        <taxon>Olethreutinae</taxon>
        <taxon>Grapholitini</taxon>
        <taxon>Grapholita</taxon>
    </lineage>
</organism>
<sequence length="402" mass="46682">MLKKYVARLEDPNHPLLGPTLWGLQNWGMWQPNSGLSRIIYNLIHFAAILFVLSQYVELWIIRADLELALRNLSVTMLSTVCVVKAGTFVNWQKYWRDVIQFVSTLEKRQLDKKDKTTCTIIERYTKYSRNVTYFYWCLVAATVFTVILAPLGVFLSSSEQRELMMNGSIPYPEIMSSWVPFDKRKPFGYWFQIVEHSIICFYGGGIVANYDSNTVALMSFFCGQFEILIENTKRLFREESKLVSYSEAMERIKQCHIHHLSLIKYSKILNSLLSPVMFLYVFICSLMICASAILLTKEGTTAMQRMWVAEYLCALIAQLFLYCWHSNEVYFMSEKLDRGIYESDWWQCGVELRRCVVLLGGQLRKTIVFEAGPFTNLTIATFIAILRGSYSYYTLLSNNES</sequence>
<feature type="transmembrane region" description="Helical" evidence="9">
    <location>
        <begin position="273"/>
        <end position="296"/>
    </location>
</feature>
<evidence type="ECO:0000256" key="9">
    <source>
        <dbReference type="RuleBase" id="RU351113"/>
    </source>
</evidence>
<dbReference type="GO" id="GO:0005549">
    <property type="term" value="F:odorant binding"/>
    <property type="evidence" value="ECO:0007669"/>
    <property type="project" value="InterPro"/>
</dbReference>
<keyword evidence="4 9" id="KW-0552">Olfaction</keyword>
<evidence type="ECO:0000256" key="8">
    <source>
        <dbReference type="ARBA" id="ARBA00023224"/>
    </source>
</evidence>
<evidence type="ECO:0000256" key="2">
    <source>
        <dbReference type="ARBA" id="ARBA00022606"/>
    </source>
</evidence>
<evidence type="ECO:0000256" key="3">
    <source>
        <dbReference type="ARBA" id="ARBA00022692"/>
    </source>
</evidence>
<evidence type="ECO:0000256" key="5">
    <source>
        <dbReference type="ARBA" id="ARBA00022989"/>
    </source>
</evidence>
<evidence type="ECO:0000313" key="10">
    <source>
        <dbReference type="EMBL" id="WEG72120.1"/>
    </source>
</evidence>
<proteinExistence type="evidence at transcript level"/>
<dbReference type="EMBL" id="ON926837">
    <property type="protein sequence ID" value="WEG72120.1"/>
    <property type="molecule type" value="mRNA"/>
</dbReference>
<evidence type="ECO:0000256" key="4">
    <source>
        <dbReference type="ARBA" id="ARBA00022725"/>
    </source>
</evidence>
<evidence type="ECO:0000256" key="6">
    <source>
        <dbReference type="ARBA" id="ARBA00023136"/>
    </source>
</evidence>
<evidence type="ECO:0000256" key="7">
    <source>
        <dbReference type="ARBA" id="ARBA00023170"/>
    </source>
</evidence>
<dbReference type="PANTHER" id="PTHR21137:SF40">
    <property type="entry name" value="ODORANT RECEPTOR 56A"/>
    <property type="match status" value="1"/>
</dbReference>
<dbReference type="GO" id="GO:0005886">
    <property type="term" value="C:plasma membrane"/>
    <property type="evidence" value="ECO:0007669"/>
    <property type="project" value="UniProtKB-SubCell"/>
</dbReference>
<keyword evidence="2 9" id="KW-0716">Sensory transduction</keyword>
<comment type="similarity">
    <text evidence="9">Belongs to the insect chemoreceptor superfamily. Heteromeric odorant receptor channel (TC 1.A.69) family.</text>
</comment>
<comment type="caution">
    <text evidence="9">Lacks conserved residue(s) required for the propagation of feature annotation.</text>
</comment>
<keyword evidence="8 9" id="KW-0807">Transducer</keyword>
<dbReference type="InterPro" id="IPR004117">
    <property type="entry name" value="7tm6_olfct_rcpt"/>
</dbReference>
<dbReference type="AlphaFoldDB" id="A0A9Y1N8E8"/>
<dbReference type="GO" id="GO:0007165">
    <property type="term" value="P:signal transduction"/>
    <property type="evidence" value="ECO:0007669"/>
    <property type="project" value="UniProtKB-KW"/>
</dbReference>
<protein>
    <recommendedName>
        <fullName evidence="9">Odorant receptor</fullName>
    </recommendedName>
</protein>
<accession>A0A9Y1N8E8</accession>
<keyword evidence="6 9" id="KW-0472">Membrane</keyword>
<comment type="subcellular location">
    <subcellularLocation>
        <location evidence="9">Cell membrane</location>
        <topology evidence="9">Multi-pass membrane protein</topology>
    </subcellularLocation>
    <subcellularLocation>
        <location evidence="1">Membrane</location>
        <topology evidence="1">Multi-pass membrane protein</topology>
    </subcellularLocation>
</comment>
<feature type="transmembrane region" description="Helical" evidence="9">
    <location>
        <begin position="308"/>
        <end position="326"/>
    </location>
</feature>
<dbReference type="PANTHER" id="PTHR21137">
    <property type="entry name" value="ODORANT RECEPTOR"/>
    <property type="match status" value="1"/>
</dbReference>
<dbReference type="Pfam" id="PF02949">
    <property type="entry name" value="7tm_6"/>
    <property type="match status" value="1"/>
</dbReference>
<name>A0A9Y1N8E8_GRAMO</name>
<dbReference type="GO" id="GO:0004984">
    <property type="term" value="F:olfactory receptor activity"/>
    <property type="evidence" value="ECO:0007669"/>
    <property type="project" value="InterPro"/>
</dbReference>
<keyword evidence="5 9" id="KW-1133">Transmembrane helix</keyword>
<keyword evidence="7 9" id="KW-0675">Receptor</keyword>